<sequence>MRKTLALMVAGALALILGACNTQNTGGNTGKSTVRVSVAFPQRQTTGSGLTPQGVPLSAEEADVKVYNEQRDLVESATLTWQNPPLSDIQCIPP</sequence>
<evidence type="ECO:0000256" key="1">
    <source>
        <dbReference type="SAM" id="SignalP"/>
    </source>
</evidence>
<dbReference type="PROSITE" id="PS51257">
    <property type="entry name" value="PROKAR_LIPOPROTEIN"/>
    <property type="match status" value="1"/>
</dbReference>
<name>A0A0N0ZSE1_THESC</name>
<evidence type="ECO:0000313" key="2">
    <source>
        <dbReference type="EMBL" id="KPD32999.1"/>
    </source>
</evidence>
<reference evidence="2 3" key="1">
    <citation type="submission" date="2015-09" db="EMBL/GenBank/DDBJ databases">
        <title>Draft genome sequence of Thermus scotoductus strain K1 isolated from a geothermal spring in Nagorno-Karabakh, Armenia.</title>
        <authorList>
            <person name="Saghatelyan A."/>
            <person name="Poghosyan L."/>
            <person name="Panosyan H."/>
            <person name="Birkeland N.-K."/>
        </authorList>
    </citation>
    <scope>NUCLEOTIDE SEQUENCE [LARGE SCALE GENOMIC DNA]</scope>
    <source>
        <strain evidence="2 3">K1</strain>
    </source>
</reference>
<feature type="signal peptide" evidence="1">
    <location>
        <begin position="1"/>
        <end position="19"/>
    </location>
</feature>
<accession>A0A0N0ZSE1</accession>
<protein>
    <submittedName>
        <fullName evidence="2">Uncharacterized protein</fullName>
    </submittedName>
</protein>
<gene>
    <name evidence="2" type="ORF">AN926_00210</name>
</gene>
<proteinExistence type="predicted"/>
<dbReference type="PATRIC" id="fig|37636.3.peg.637"/>
<evidence type="ECO:0000313" key="3">
    <source>
        <dbReference type="Proteomes" id="UP000053099"/>
    </source>
</evidence>
<feature type="chain" id="PRO_5005865033" evidence="1">
    <location>
        <begin position="20"/>
        <end position="94"/>
    </location>
</feature>
<organism evidence="2 3">
    <name type="scientific">Thermus scotoductus</name>
    <dbReference type="NCBI Taxonomy" id="37636"/>
    <lineage>
        <taxon>Bacteria</taxon>
        <taxon>Thermotogati</taxon>
        <taxon>Deinococcota</taxon>
        <taxon>Deinococci</taxon>
        <taxon>Thermales</taxon>
        <taxon>Thermaceae</taxon>
        <taxon>Thermus</taxon>
    </lineage>
</organism>
<comment type="caution">
    <text evidence="2">The sequence shown here is derived from an EMBL/GenBank/DDBJ whole genome shotgun (WGS) entry which is preliminary data.</text>
</comment>
<dbReference type="EMBL" id="LJJR01000002">
    <property type="protein sequence ID" value="KPD32999.1"/>
    <property type="molecule type" value="Genomic_DNA"/>
</dbReference>
<keyword evidence="1" id="KW-0732">Signal</keyword>
<dbReference type="AlphaFoldDB" id="A0A0N0ZSE1"/>
<dbReference type="Proteomes" id="UP000053099">
    <property type="component" value="Unassembled WGS sequence"/>
</dbReference>